<dbReference type="Proteomes" id="UP000316806">
    <property type="component" value="Chromosome"/>
</dbReference>
<evidence type="ECO:0000313" key="2">
    <source>
        <dbReference type="EMBL" id="QDQ12680.1"/>
    </source>
</evidence>
<sequence>MALTAHGSPGIRSLSHAWAAPVVLAVVYGVWAAGIHRDGGPITGGNVLYGVVTGVAFGALYAAVRRFAPGLPRELRALAWATFAGVSFGFLYSLTDASVLRSTGMAAVVAGGVFAATFYYFYTHE</sequence>
<accession>A0A516RAK2</accession>
<dbReference type="EMBL" id="CP040916">
    <property type="protein sequence ID" value="QDQ12680.1"/>
    <property type="molecule type" value="Genomic_DNA"/>
</dbReference>
<feature type="transmembrane region" description="Helical" evidence="1">
    <location>
        <begin position="17"/>
        <end position="35"/>
    </location>
</feature>
<evidence type="ECO:0000313" key="3">
    <source>
        <dbReference type="Proteomes" id="UP000316806"/>
    </source>
</evidence>
<feature type="transmembrane region" description="Helical" evidence="1">
    <location>
        <begin position="76"/>
        <end position="94"/>
    </location>
</feature>
<evidence type="ECO:0008006" key="4">
    <source>
        <dbReference type="Google" id="ProtNLM"/>
    </source>
</evidence>
<reference evidence="2 3" key="1">
    <citation type="journal article" date="2019" name="J. Ind. Microbiol. Biotechnol.">
        <title>The complete genomic sequence of Streptomyces spectabilis NRRL-2792 and identification of secondary metabolite biosynthetic gene clusters.</title>
        <authorList>
            <person name="Sinha A."/>
            <person name="Phillips-Salemka S."/>
            <person name="Niraula T.A."/>
            <person name="Short K.A."/>
            <person name="Niraula N.P."/>
        </authorList>
    </citation>
    <scope>NUCLEOTIDE SEQUENCE [LARGE SCALE GENOMIC DNA]</scope>
    <source>
        <strain evidence="2 3">NRRL 2792</strain>
    </source>
</reference>
<organism evidence="2 3">
    <name type="scientific">Streptomyces spectabilis</name>
    <dbReference type="NCBI Taxonomy" id="68270"/>
    <lineage>
        <taxon>Bacteria</taxon>
        <taxon>Bacillati</taxon>
        <taxon>Actinomycetota</taxon>
        <taxon>Actinomycetes</taxon>
        <taxon>Kitasatosporales</taxon>
        <taxon>Streptomycetaceae</taxon>
        <taxon>Streptomyces</taxon>
    </lineage>
</organism>
<name>A0A516RAK2_STRST</name>
<evidence type="ECO:0000256" key="1">
    <source>
        <dbReference type="SAM" id="Phobius"/>
    </source>
</evidence>
<dbReference type="RefSeq" id="WP_144320013.1">
    <property type="nucleotide sequence ID" value="NZ_CP040916.1"/>
</dbReference>
<keyword evidence="1" id="KW-1133">Transmembrane helix</keyword>
<feature type="transmembrane region" description="Helical" evidence="1">
    <location>
        <begin position="100"/>
        <end position="122"/>
    </location>
</feature>
<feature type="transmembrane region" description="Helical" evidence="1">
    <location>
        <begin position="47"/>
        <end position="64"/>
    </location>
</feature>
<protein>
    <recommendedName>
        <fullName evidence="4">Integral membrane protein</fullName>
    </recommendedName>
</protein>
<keyword evidence="1" id="KW-0472">Membrane</keyword>
<proteinExistence type="predicted"/>
<keyword evidence="1" id="KW-0812">Transmembrane</keyword>
<gene>
    <name evidence="2" type="ORF">FH965_20685</name>
</gene>
<dbReference type="AlphaFoldDB" id="A0A516RAK2"/>